<evidence type="ECO:0000256" key="7">
    <source>
        <dbReference type="ARBA" id="ARBA00022723"/>
    </source>
</evidence>
<dbReference type="InterPro" id="IPR010241">
    <property type="entry name" value="Fd_pln"/>
</dbReference>
<evidence type="ECO:0000256" key="6">
    <source>
        <dbReference type="ARBA" id="ARBA00022714"/>
    </source>
</evidence>
<keyword evidence="11" id="KW-0934">Plastid</keyword>
<name>A0A9R0J961_SPIOL</name>
<comment type="cofactor">
    <cofactor evidence="11">
        <name>[2Fe-2S] cluster</name>
        <dbReference type="ChEBI" id="CHEBI:190135"/>
    </cofactor>
    <text evidence="11">Binds 1 [2Fe-2S] cluster.</text>
</comment>
<dbReference type="PANTHER" id="PTHR43112:SF3">
    <property type="entry name" value="FERREDOXIN-2, CHLOROPLASTIC"/>
    <property type="match status" value="1"/>
</dbReference>
<feature type="domain" description="2Fe-2S ferredoxin-type" evidence="12">
    <location>
        <begin position="53"/>
        <end position="143"/>
    </location>
</feature>
<dbReference type="GO" id="GO:0051537">
    <property type="term" value="F:2 iron, 2 sulfur cluster binding"/>
    <property type="evidence" value="ECO:0007669"/>
    <property type="project" value="UniProtKB-KW"/>
</dbReference>
<dbReference type="InterPro" id="IPR036010">
    <property type="entry name" value="2Fe-2S_ferredoxin-like_sf"/>
</dbReference>
<reference evidence="13" key="1">
    <citation type="journal article" date="2021" name="Nat. Commun.">
        <title>Genomic analyses provide insights into spinach domestication and the genetic basis of agronomic traits.</title>
        <authorList>
            <person name="Cai X."/>
            <person name="Sun X."/>
            <person name="Xu C."/>
            <person name="Sun H."/>
            <person name="Wang X."/>
            <person name="Ge C."/>
            <person name="Zhang Z."/>
            <person name="Wang Q."/>
            <person name="Fei Z."/>
            <person name="Jiao C."/>
            <person name="Wang Q."/>
        </authorList>
    </citation>
    <scope>NUCLEOTIDE SEQUENCE [LARGE SCALE GENOMIC DNA]</scope>
    <source>
        <strain evidence="13">cv. Varoflay</strain>
    </source>
</reference>
<dbReference type="PANTHER" id="PTHR43112">
    <property type="entry name" value="FERREDOXIN"/>
    <property type="match status" value="1"/>
</dbReference>
<comment type="subcellular location">
    <subcellularLocation>
        <location evidence="2 11">Plastid</location>
        <location evidence="2 11">Chloroplast</location>
    </subcellularLocation>
</comment>
<evidence type="ECO:0000256" key="4">
    <source>
        <dbReference type="ARBA" id="ARBA00022448"/>
    </source>
</evidence>
<evidence type="ECO:0000313" key="14">
    <source>
        <dbReference type="RefSeq" id="XP_021862310.1"/>
    </source>
</evidence>
<evidence type="ECO:0000256" key="10">
    <source>
        <dbReference type="ARBA" id="ARBA00023014"/>
    </source>
</evidence>
<dbReference type="RefSeq" id="XP_021862310.1">
    <property type="nucleotide sequence ID" value="XM_022006618.2"/>
</dbReference>
<keyword evidence="9 11" id="KW-0408">Iron</keyword>
<evidence type="ECO:0000256" key="3">
    <source>
        <dbReference type="ARBA" id="ARBA00007874"/>
    </source>
</evidence>
<dbReference type="SUPFAM" id="SSF54292">
    <property type="entry name" value="2Fe-2S ferredoxin-like"/>
    <property type="match status" value="1"/>
</dbReference>
<dbReference type="KEGG" id="soe:110801270"/>
<dbReference type="InterPro" id="IPR001041">
    <property type="entry name" value="2Fe-2S_ferredoxin-type"/>
</dbReference>
<dbReference type="PROSITE" id="PS51085">
    <property type="entry name" value="2FE2S_FER_2"/>
    <property type="match status" value="1"/>
</dbReference>
<dbReference type="CDD" id="cd00207">
    <property type="entry name" value="fer2"/>
    <property type="match status" value="1"/>
</dbReference>
<dbReference type="GO" id="GO:0046872">
    <property type="term" value="F:metal ion binding"/>
    <property type="evidence" value="ECO:0007669"/>
    <property type="project" value="UniProtKB-KW"/>
</dbReference>
<dbReference type="FunFam" id="3.10.20.30:FF:000014">
    <property type="entry name" value="Ferredoxin"/>
    <property type="match status" value="1"/>
</dbReference>
<evidence type="ECO:0000256" key="8">
    <source>
        <dbReference type="ARBA" id="ARBA00022982"/>
    </source>
</evidence>
<keyword evidence="4 11" id="KW-0813">Transport</keyword>
<dbReference type="GO" id="GO:0022900">
    <property type="term" value="P:electron transport chain"/>
    <property type="evidence" value="ECO:0007669"/>
    <property type="project" value="InterPro"/>
</dbReference>
<keyword evidence="10 11" id="KW-0411">Iron-sulfur</keyword>
<evidence type="ECO:0000256" key="2">
    <source>
        <dbReference type="ARBA" id="ARBA00004229"/>
    </source>
</evidence>
<dbReference type="Proteomes" id="UP000813463">
    <property type="component" value="Chromosome 2"/>
</dbReference>
<dbReference type="PROSITE" id="PS00197">
    <property type="entry name" value="2FE2S_FER_1"/>
    <property type="match status" value="1"/>
</dbReference>
<evidence type="ECO:0000259" key="12">
    <source>
        <dbReference type="PROSITE" id="PS51085"/>
    </source>
</evidence>
<dbReference type="InterPro" id="IPR012675">
    <property type="entry name" value="Beta-grasp_dom_sf"/>
</dbReference>
<sequence>MAAAAATTMVAATLVRKPQTPPMLGALPTNVGQVMFGLKAGGRGGRVTAMATYKVTLVTPSGSQVIECGDDEYILDAAEEKGMDLPYSCRAGACSSCAGKVTSGSVDQSDQSFLEDGQMEEGWVLTCIAYPTGDVTIETHKEEELTA</sequence>
<protein>
    <recommendedName>
        <fullName evidence="11">Ferredoxin</fullName>
    </recommendedName>
</protein>
<comment type="similarity">
    <text evidence="3 11">Belongs to the 2Fe2S plant-type ferredoxin family.</text>
</comment>
<dbReference type="GO" id="GO:0009570">
    <property type="term" value="C:chloroplast stroma"/>
    <property type="evidence" value="ECO:0000318"/>
    <property type="project" value="GO_Central"/>
</dbReference>
<dbReference type="GO" id="GO:0009055">
    <property type="term" value="F:electron transfer activity"/>
    <property type="evidence" value="ECO:0007669"/>
    <property type="project" value="InterPro"/>
</dbReference>
<evidence type="ECO:0000256" key="5">
    <source>
        <dbReference type="ARBA" id="ARBA00022528"/>
    </source>
</evidence>
<accession>A0A9R0J961</accession>
<dbReference type="Pfam" id="PF00111">
    <property type="entry name" value="Fer2"/>
    <property type="match status" value="1"/>
</dbReference>
<reference evidence="14" key="2">
    <citation type="submission" date="2025-08" db="UniProtKB">
        <authorList>
            <consortium name="RefSeq"/>
        </authorList>
    </citation>
    <scope>IDENTIFICATION</scope>
    <source>
        <tissue evidence="14">Leaf</tissue>
    </source>
</reference>
<comment type="function">
    <text evidence="1 11">Ferredoxins are iron-sulfur proteins that transfer electrons in a wide variety of metabolic reactions.</text>
</comment>
<dbReference type="Gene3D" id="3.10.20.30">
    <property type="match status" value="1"/>
</dbReference>
<dbReference type="GeneID" id="110801270"/>
<evidence type="ECO:0000313" key="13">
    <source>
        <dbReference type="Proteomes" id="UP000813463"/>
    </source>
</evidence>
<dbReference type="OrthoDB" id="1885901at2759"/>
<keyword evidence="5 11" id="KW-0150">Chloroplast</keyword>
<organism evidence="13 14">
    <name type="scientific">Spinacia oleracea</name>
    <name type="common">Spinach</name>
    <dbReference type="NCBI Taxonomy" id="3562"/>
    <lineage>
        <taxon>Eukaryota</taxon>
        <taxon>Viridiplantae</taxon>
        <taxon>Streptophyta</taxon>
        <taxon>Embryophyta</taxon>
        <taxon>Tracheophyta</taxon>
        <taxon>Spermatophyta</taxon>
        <taxon>Magnoliopsida</taxon>
        <taxon>eudicotyledons</taxon>
        <taxon>Gunneridae</taxon>
        <taxon>Pentapetalae</taxon>
        <taxon>Caryophyllales</taxon>
        <taxon>Chenopodiaceae</taxon>
        <taxon>Chenopodioideae</taxon>
        <taxon>Anserineae</taxon>
        <taxon>Spinacia</taxon>
    </lineage>
</organism>
<evidence type="ECO:0000256" key="9">
    <source>
        <dbReference type="ARBA" id="ARBA00023004"/>
    </source>
</evidence>
<evidence type="ECO:0000256" key="1">
    <source>
        <dbReference type="ARBA" id="ARBA00003532"/>
    </source>
</evidence>
<keyword evidence="8 11" id="KW-0249">Electron transport</keyword>
<dbReference type="InterPro" id="IPR006058">
    <property type="entry name" value="2Fe2S_fd_BS"/>
</dbReference>
<keyword evidence="6 11" id="KW-0001">2Fe-2S</keyword>
<gene>
    <name evidence="14" type="primary">LOC110801270</name>
</gene>
<dbReference type="AlphaFoldDB" id="A0A9R0J961"/>
<dbReference type="NCBIfam" id="TIGR02008">
    <property type="entry name" value="fdx_plant"/>
    <property type="match status" value="1"/>
</dbReference>
<evidence type="ECO:0000256" key="11">
    <source>
        <dbReference type="RuleBase" id="RU364001"/>
    </source>
</evidence>
<keyword evidence="7 11" id="KW-0479">Metal-binding</keyword>
<proteinExistence type="inferred from homology"/>
<dbReference type="SMR" id="A0A9R0J961"/>
<keyword evidence="13" id="KW-1185">Reference proteome</keyword>